<name>A0ABT7ASF9_9CYAN</name>
<keyword evidence="1" id="KW-0812">Transmembrane</keyword>
<protein>
    <submittedName>
        <fullName evidence="2">Uncharacterized protein</fullName>
    </submittedName>
</protein>
<proteinExistence type="predicted"/>
<dbReference type="EMBL" id="JAQOSP010000070">
    <property type="protein sequence ID" value="MDJ1169843.1"/>
    <property type="molecule type" value="Genomic_DNA"/>
</dbReference>
<dbReference type="RefSeq" id="WP_283753602.1">
    <property type="nucleotide sequence ID" value="NZ_JAQOSP010000070.1"/>
</dbReference>
<keyword evidence="3" id="KW-1185">Reference proteome</keyword>
<keyword evidence="1" id="KW-1133">Transmembrane helix</keyword>
<dbReference type="Proteomes" id="UP001235303">
    <property type="component" value="Unassembled WGS sequence"/>
</dbReference>
<evidence type="ECO:0000256" key="1">
    <source>
        <dbReference type="SAM" id="Phobius"/>
    </source>
</evidence>
<comment type="caution">
    <text evidence="2">The sequence shown here is derived from an EMBL/GenBank/DDBJ whole genome shotgun (WGS) entry which is preliminary data.</text>
</comment>
<accession>A0ABT7ASF9</accession>
<sequence length="187" mass="21662">MLELVIGSLFFSSLGCQLLMMSNSIHRSQREAQKRHEEEEEVLTHYEPKEHFGTEGEPNQNGSAKAKGWEFKIVRASSDLFRNPTVFHHLCREEAQAGWIFLEKLDDRRIRFRRAIATRQKIRPETLPFDPYRCHYGSSGNSKLWWATLVFLIALIIPAYAGYRVMSQYLGESPPPENAPLPQFLPK</sequence>
<reference evidence="2 3" key="1">
    <citation type="submission" date="2023-01" db="EMBL/GenBank/DDBJ databases">
        <title>Novel diversity within Roseofilum (Cyanobacteria; Desertifilaceae) from marine benthic mats with descriptions of four novel species.</title>
        <authorList>
            <person name="Wang Y."/>
            <person name="Berthold D.E."/>
            <person name="Hu J."/>
            <person name="Lefler F.W."/>
            <person name="Laughinghouse H.D. IV."/>
        </authorList>
    </citation>
    <scope>NUCLEOTIDE SEQUENCE [LARGE SCALE GENOMIC DNA]</scope>
    <source>
        <strain evidence="2 3">BLCC-M154</strain>
    </source>
</reference>
<feature type="transmembrane region" description="Helical" evidence="1">
    <location>
        <begin position="144"/>
        <end position="163"/>
    </location>
</feature>
<gene>
    <name evidence="2" type="ORF">PMG71_10435</name>
</gene>
<evidence type="ECO:0000313" key="3">
    <source>
        <dbReference type="Proteomes" id="UP001235303"/>
    </source>
</evidence>
<evidence type="ECO:0000313" key="2">
    <source>
        <dbReference type="EMBL" id="MDJ1169843.1"/>
    </source>
</evidence>
<organism evidence="2 3">
    <name type="scientific">Roseofilum acuticapitatum BLCC-M154</name>
    <dbReference type="NCBI Taxonomy" id="3022444"/>
    <lineage>
        <taxon>Bacteria</taxon>
        <taxon>Bacillati</taxon>
        <taxon>Cyanobacteriota</taxon>
        <taxon>Cyanophyceae</taxon>
        <taxon>Desertifilales</taxon>
        <taxon>Desertifilaceae</taxon>
        <taxon>Roseofilum</taxon>
        <taxon>Roseofilum acuticapitatum</taxon>
    </lineage>
</organism>
<keyword evidence="1" id="KW-0472">Membrane</keyword>